<dbReference type="GO" id="GO:0009897">
    <property type="term" value="C:external side of plasma membrane"/>
    <property type="evidence" value="ECO:0007669"/>
    <property type="project" value="TreeGrafter"/>
</dbReference>
<sequence>MSFSDGHIHHVKYVTTVNLKKSYNVVSKSLEWGRLDLEPRFVHVWHEGQNLLVNQNPAYRGRTSLSTEKLKHGDLSLSLSALKHSDNGQYRCYFPSQGKTSTVELLVGKWTSEININSSIVVLQCESKGWYPEPELLWLDAEGKILSAGPTETVRGPDDLYTVSSRVTVEKRHSKQHHLNINQTRETQIEVTEKKNVDSVKFALCCFVHCDISIHSTNSTLLLVSISTQRQRFTMSVKLNSERKSSCWQKTR</sequence>
<evidence type="ECO:0000256" key="3">
    <source>
        <dbReference type="ARBA" id="ARBA00023319"/>
    </source>
</evidence>
<dbReference type="InParanoid" id="A0A3Q1JS87"/>
<dbReference type="SUPFAM" id="SSF48726">
    <property type="entry name" value="Immunoglobulin"/>
    <property type="match status" value="2"/>
</dbReference>
<dbReference type="PANTHER" id="PTHR24100">
    <property type="entry name" value="BUTYROPHILIN"/>
    <property type="match status" value="1"/>
</dbReference>
<dbReference type="GO" id="GO:0050852">
    <property type="term" value="P:T cell receptor signaling pathway"/>
    <property type="evidence" value="ECO:0007669"/>
    <property type="project" value="TreeGrafter"/>
</dbReference>
<evidence type="ECO:0000256" key="1">
    <source>
        <dbReference type="ARBA" id="ARBA00004370"/>
    </source>
</evidence>
<dbReference type="Proteomes" id="UP000265040">
    <property type="component" value="Chromosome 18"/>
</dbReference>
<reference evidence="5" key="3">
    <citation type="submission" date="2025-09" db="UniProtKB">
        <authorList>
            <consortium name="Ensembl"/>
        </authorList>
    </citation>
    <scope>IDENTIFICATION</scope>
</reference>
<evidence type="ECO:0000256" key="2">
    <source>
        <dbReference type="ARBA" id="ARBA00023136"/>
    </source>
</evidence>
<comment type="subcellular location">
    <subcellularLocation>
        <location evidence="1">Membrane</location>
    </subcellularLocation>
</comment>
<evidence type="ECO:0000259" key="4">
    <source>
        <dbReference type="Pfam" id="PF22705"/>
    </source>
</evidence>
<dbReference type="OrthoDB" id="10055806at2759"/>
<dbReference type="GO" id="GO:0001817">
    <property type="term" value="P:regulation of cytokine production"/>
    <property type="evidence" value="ECO:0007669"/>
    <property type="project" value="TreeGrafter"/>
</dbReference>
<dbReference type="InterPro" id="IPR013783">
    <property type="entry name" value="Ig-like_fold"/>
</dbReference>
<dbReference type="InterPro" id="IPR053896">
    <property type="entry name" value="BTN3A2-like_Ig-C"/>
</dbReference>
<dbReference type="STRING" id="64144.ENSATEP00000017806"/>
<dbReference type="GO" id="GO:0005102">
    <property type="term" value="F:signaling receptor binding"/>
    <property type="evidence" value="ECO:0007669"/>
    <property type="project" value="TreeGrafter"/>
</dbReference>
<keyword evidence="6" id="KW-1185">Reference proteome</keyword>
<organism evidence="5 6">
    <name type="scientific">Anabas testudineus</name>
    <name type="common">Climbing perch</name>
    <name type="synonym">Anthias testudineus</name>
    <dbReference type="NCBI Taxonomy" id="64144"/>
    <lineage>
        <taxon>Eukaryota</taxon>
        <taxon>Metazoa</taxon>
        <taxon>Chordata</taxon>
        <taxon>Craniata</taxon>
        <taxon>Vertebrata</taxon>
        <taxon>Euteleostomi</taxon>
        <taxon>Actinopterygii</taxon>
        <taxon>Neopterygii</taxon>
        <taxon>Teleostei</taxon>
        <taxon>Neoteleostei</taxon>
        <taxon>Acanthomorphata</taxon>
        <taxon>Anabantaria</taxon>
        <taxon>Anabantiformes</taxon>
        <taxon>Anabantoidei</taxon>
        <taxon>Anabantidae</taxon>
        <taxon>Anabas</taxon>
    </lineage>
</organism>
<dbReference type="GeneTree" id="ENSGT01050000244843"/>
<proteinExistence type="predicted"/>
<dbReference type="InterPro" id="IPR036179">
    <property type="entry name" value="Ig-like_dom_sf"/>
</dbReference>
<name>A0A3Q1JS87_ANATE</name>
<dbReference type="Ensembl" id="ENSATET00000018103.2">
    <property type="protein sequence ID" value="ENSATEP00000017806.2"/>
    <property type="gene ID" value="ENSATEG00000029679.1"/>
</dbReference>
<accession>A0A3Q1JS87</accession>
<evidence type="ECO:0000313" key="5">
    <source>
        <dbReference type="Ensembl" id="ENSATEP00000017806.2"/>
    </source>
</evidence>
<reference evidence="5" key="1">
    <citation type="submission" date="2021-04" db="EMBL/GenBank/DDBJ databases">
        <authorList>
            <consortium name="Wellcome Sanger Institute Data Sharing"/>
        </authorList>
    </citation>
    <scope>NUCLEOTIDE SEQUENCE [LARGE SCALE GENOMIC DNA]</scope>
</reference>
<reference evidence="5" key="2">
    <citation type="submission" date="2025-08" db="UniProtKB">
        <authorList>
            <consortium name="Ensembl"/>
        </authorList>
    </citation>
    <scope>IDENTIFICATION</scope>
</reference>
<dbReference type="Gene3D" id="2.60.40.10">
    <property type="entry name" value="Immunoglobulins"/>
    <property type="match status" value="2"/>
</dbReference>
<keyword evidence="3" id="KW-0393">Immunoglobulin domain</keyword>
<evidence type="ECO:0000313" key="6">
    <source>
        <dbReference type="Proteomes" id="UP000265040"/>
    </source>
</evidence>
<dbReference type="Pfam" id="PF22705">
    <property type="entry name" value="C2-set_3"/>
    <property type="match status" value="1"/>
</dbReference>
<dbReference type="InterPro" id="IPR050504">
    <property type="entry name" value="IgSF_BTN/MOG"/>
</dbReference>
<feature type="domain" description="Butyrophilin subfamily 3 member A2-like Ig-C" evidence="4">
    <location>
        <begin position="119"/>
        <end position="181"/>
    </location>
</feature>
<keyword evidence="2" id="KW-0472">Membrane</keyword>
<protein>
    <recommendedName>
        <fullName evidence="4">Butyrophilin subfamily 3 member A2-like Ig-C domain-containing protein</fullName>
    </recommendedName>
</protein>
<dbReference type="AlphaFoldDB" id="A0A3Q1JS87"/>
<dbReference type="PANTHER" id="PTHR24100:SF151">
    <property type="entry name" value="ICOS LIGAND"/>
    <property type="match status" value="1"/>
</dbReference>